<dbReference type="Pfam" id="PF17994">
    <property type="entry name" value="Glft2_N"/>
    <property type="match status" value="1"/>
</dbReference>
<evidence type="ECO:0000259" key="7">
    <source>
        <dbReference type="Pfam" id="PF19320"/>
    </source>
</evidence>
<dbReference type="Proteomes" id="UP001434337">
    <property type="component" value="Chromosome"/>
</dbReference>
<name>A0ABZ3CAM1_9ACTN</name>
<comment type="similarity">
    <text evidence="2">Belongs to the glycosyltransferase 2 family.</text>
</comment>
<dbReference type="Gene3D" id="3.90.550.60">
    <property type="match status" value="1"/>
</dbReference>
<feature type="domain" description="Galactofuranosyltransferase-2 C-terminal" evidence="7">
    <location>
        <begin position="463"/>
        <end position="659"/>
    </location>
</feature>
<evidence type="ECO:0000313" key="9">
    <source>
        <dbReference type="Proteomes" id="UP001434337"/>
    </source>
</evidence>
<evidence type="ECO:0000256" key="5">
    <source>
        <dbReference type="SAM" id="MobiDB-lite"/>
    </source>
</evidence>
<evidence type="ECO:0000256" key="2">
    <source>
        <dbReference type="ARBA" id="ARBA00006739"/>
    </source>
</evidence>
<accession>A0ABZ3CAM1</accession>
<organism evidence="8 9">
    <name type="scientific">Propioniciclava soli</name>
    <dbReference type="NCBI Taxonomy" id="2775081"/>
    <lineage>
        <taxon>Bacteria</taxon>
        <taxon>Bacillati</taxon>
        <taxon>Actinomycetota</taxon>
        <taxon>Actinomycetes</taxon>
        <taxon>Propionibacteriales</taxon>
        <taxon>Propionibacteriaceae</taxon>
        <taxon>Propioniciclava</taxon>
    </lineage>
</organism>
<sequence>MSESVAYITPLNTEVEGARSLREVARVVFPGRGDVDAAALYVDPPRLPEQEVGGAPAGAATAATEEEPRPDDYLSSRSLRVRRGRHVSLGSYFNAFPASYWRWWTDVTAVVLRVVTSGDGTVIVYRSNARGQVQRVDSRQVAEKGAEHLFELTLVPFNDGGWYWFDLVGGEDGLVLEEASWLVEAGDVKVGTVNLGMTTFNRPDYAVANVRAIAASQELASVVHEMLVVDQGTELVEDEDDYAAAVEEMAGRLRVIRQGNMGGSGGYARGMYETLQADADGVKADYFMTLDDDIKVEPESILRAVTFADFCRVPSIVGSHMFDLHNRTLLNAFAEVIDPYAFRWGPPDGLGQLDLSERGLRSRRLLHRRWDADYNGWWMCLIPRVVLEEVGLALPVFIKWDDSEYSLRAREHGYPTVTLPGSAVWHVSWFDKDDAVDWQAYFHERNRLIAALLHSGFLKGGRMLRESLMVETKHTISMQYYAGRLVLDGLRDVLAGPDRLHDQIATAAARARGLKKEYVEAQVSQDIGALPAVRTAKPRKRQEAKPPSTPALIPWTLSTIVRQVALPPRELSRTYPEAAIRHADSKWYWMPRFDSALVTNADGTGASLHQRDPAQVRALTWESVRLHAELARRWEALAKEYRDALPRITSPESWAETFARNPAPASPR</sequence>
<evidence type="ECO:0000256" key="1">
    <source>
        <dbReference type="ARBA" id="ARBA00004776"/>
    </source>
</evidence>
<dbReference type="PANTHER" id="PTHR43179:SF12">
    <property type="entry name" value="GALACTOFURANOSYLTRANSFERASE GLFT2"/>
    <property type="match status" value="1"/>
</dbReference>
<dbReference type="PANTHER" id="PTHR43179">
    <property type="entry name" value="RHAMNOSYLTRANSFERASE WBBL"/>
    <property type="match status" value="1"/>
</dbReference>
<feature type="compositionally biased region" description="Low complexity" evidence="5">
    <location>
        <begin position="53"/>
        <end position="63"/>
    </location>
</feature>
<dbReference type="EMBL" id="CP115965">
    <property type="protein sequence ID" value="WZW99630.1"/>
    <property type="molecule type" value="Genomic_DNA"/>
</dbReference>
<dbReference type="EC" id="2.4.-.-" evidence="8"/>
<dbReference type="Pfam" id="PF13641">
    <property type="entry name" value="Glyco_tranf_2_3"/>
    <property type="match status" value="1"/>
</dbReference>
<feature type="domain" description="Galactofuranosyltransferase GlfT2 N-terminal" evidence="6">
    <location>
        <begin position="75"/>
        <end position="182"/>
    </location>
</feature>
<keyword evidence="4 8" id="KW-0808">Transferase</keyword>
<keyword evidence="3 8" id="KW-0328">Glycosyltransferase</keyword>
<keyword evidence="9" id="KW-1185">Reference proteome</keyword>
<dbReference type="Pfam" id="PF19320">
    <property type="entry name" value="GlfT2_domain3"/>
    <property type="match status" value="1"/>
</dbReference>
<evidence type="ECO:0000256" key="3">
    <source>
        <dbReference type="ARBA" id="ARBA00022676"/>
    </source>
</evidence>
<evidence type="ECO:0000313" key="8">
    <source>
        <dbReference type="EMBL" id="WZW99630.1"/>
    </source>
</evidence>
<protein>
    <submittedName>
        <fullName evidence="8">Glycosyltransferase</fullName>
        <ecNumber evidence="8">2.4.-.-</ecNumber>
    </submittedName>
</protein>
<evidence type="ECO:0000256" key="4">
    <source>
        <dbReference type="ARBA" id="ARBA00022679"/>
    </source>
</evidence>
<dbReference type="InterPro" id="IPR040492">
    <property type="entry name" value="GlfT2_N"/>
</dbReference>
<dbReference type="GO" id="GO:0016757">
    <property type="term" value="F:glycosyltransferase activity"/>
    <property type="evidence" value="ECO:0007669"/>
    <property type="project" value="UniProtKB-KW"/>
</dbReference>
<gene>
    <name evidence="8" type="ORF">PCC79_05385</name>
</gene>
<reference evidence="8 9" key="1">
    <citation type="journal article" date="2023" name="Environ Microbiome">
        <title>A coral-associated actinobacterium mitigates coral bleaching under heat stress.</title>
        <authorList>
            <person name="Li J."/>
            <person name="Zou Y."/>
            <person name="Li Q."/>
            <person name="Zhang J."/>
            <person name="Bourne D.G."/>
            <person name="Lyu Y."/>
            <person name="Liu C."/>
            <person name="Zhang S."/>
        </authorList>
    </citation>
    <scope>NUCLEOTIDE SEQUENCE [LARGE SCALE GENOMIC DNA]</scope>
    <source>
        <strain evidence="8 9">SCSIO 13291</strain>
    </source>
</reference>
<feature type="region of interest" description="Disordered" evidence="5">
    <location>
        <begin position="46"/>
        <end position="72"/>
    </location>
</feature>
<dbReference type="RefSeq" id="WP_232548862.1">
    <property type="nucleotide sequence ID" value="NZ_CP115965.1"/>
</dbReference>
<dbReference type="InterPro" id="IPR029044">
    <property type="entry name" value="Nucleotide-diphossugar_trans"/>
</dbReference>
<comment type="pathway">
    <text evidence="1">Cell wall biogenesis; cell wall polysaccharide biosynthesis.</text>
</comment>
<dbReference type="InterPro" id="IPR045699">
    <property type="entry name" value="GlfT2_C"/>
</dbReference>
<proteinExistence type="inferred from homology"/>
<evidence type="ECO:0000259" key="6">
    <source>
        <dbReference type="Pfam" id="PF17994"/>
    </source>
</evidence>
<dbReference type="SUPFAM" id="SSF53448">
    <property type="entry name" value="Nucleotide-diphospho-sugar transferases"/>
    <property type="match status" value="1"/>
</dbReference>